<dbReference type="AlphaFoldDB" id="M5GGH1"/>
<dbReference type="EMBL" id="JH795856">
    <property type="protein sequence ID" value="EJU05478.1"/>
    <property type="molecule type" value="Genomic_DNA"/>
</dbReference>
<dbReference type="GeneID" id="63689784"/>
<dbReference type="RefSeq" id="XP_040632372.1">
    <property type="nucleotide sequence ID" value="XM_040774722.1"/>
</dbReference>
<protein>
    <submittedName>
        <fullName evidence="1">Uncharacterized protein</fullName>
    </submittedName>
</protein>
<accession>M5GGH1</accession>
<proteinExistence type="predicted"/>
<sequence>MKAIVLFHCLNGNKFVLSSAGCTPITDFNNHLLLGGLFLHLDPFGIGGFDHLCHHRPVSMAKQLWHLLMLHNGPFEKDAQFAFVIHNILQKRASYHDC</sequence>
<dbReference type="Proteomes" id="UP000030653">
    <property type="component" value="Unassembled WGS sequence"/>
</dbReference>
<dbReference type="OrthoDB" id="432234at2759"/>
<reference evidence="1 2" key="1">
    <citation type="journal article" date="2012" name="Science">
        <title>The Paleozoic origin of enzymatic lignin decomposition reconstructed from 31 fungal genomes.</title>
        <authorList>
            <person name="Floudas D."/>
            <person name="Binder M."/>
            <person name="Riley R."/>
            <person name="Barry K."/>
            <person name="Blanchette R.A."/>
            <person name="Henrissat B."/>
            <person name="Martinez A.T."/>
            <person name="Otillar R."/>
            <person name="Spatafora J.W."/>
            <person name="Yadav J.S."/>
            <person name="Aerts A."/>
            <person name="Benoit I."/>
            <person name="Boyd A."/>
            <person name="Carlson A."/>
            <person name="Copeland A."/>
            <person name="Coutinho P.M."/>
            <person name="de Vries R.P."/>
            <person name="Ferreira P."/>
            <person name="Findley K."/>
            <person name="Foster B."/>
            <person name="Gaskell J."/>
            <person name="Glotzer D."/>
            <person name="Gorecki P."/>
            <person name="Heitman J."/>
            <person name="Hesse C."/>
            <person name="Hori C."/>
            <person name="Igarashi K."/>
            <person name="Jurgens J.A."/>
            <person name="Kallen N."/>
            <person name="Kersten P."/>
            <person name="Kohler A."/>
            <person name="Kuees U."/>
            <person name="Kumar T.K.A."/>
            <person name="Kuo A."/>
            <person name="LaButti K."/>
            <person name="Larrondo L.F."/>
            <person name="Lindquist E."/>
            <person name="Ling A."/>
            <person name="Lombard V."/>
            <person name="Lucas S."/>
            <person name="Lundell T."/>
            <person name="Martin R."/>
            <person name="McLaughlin D.J."/>
            <person name="Morgenstern I."/>
            <person name="Morin E."/>
            <person name="Murat C."/>
            <person name="Nagy L.G."/>
            <person name="Nolan M."/>
            <person name="Ohm R.A."/>
            <person name="Patyshakuliyeva A."/>
            <person name="Rokas A."/>
            <person name="Ruiz-Duenas F.J."/>
            <person name="Sabat G."/>
            <person name="Salamov A."/>
            <person name="Samejima M."/>
            <person name="Schmutz J."/>
            <person name="Slot J.C."/>
            <person name="St John F."/>
            <person name="Stenlid J."/>
            <person name="Sun H."/>
            <person name="Sun S."/>
            <person name="Syed K."/>
            <person name="Tsang A."/>
            <person name="Wiebenga A."/>
            <person name="Young D."/>
            <person name="Pisabarro A."/>
            <person name="Eastwood D.C."/>
            <person name="Martin F."/>
            <person name="Cullen D."/>
            <person name="Grigoriev I.V."/>
            <person name="Hibbett D.S."/>
        </authorList>
    </citation>
    <scope>NUCLEOTIDE SEQUENCE [LARGE SCALE GENOMIC DNA]</scope>
    <source>
        <strain evidence="1 2">DJM-731 SS1</strain>
    </source>
</reference>
<name>M5GGH1_DACPD</name>
<gene>
    <name evidence="1" type="ORF">DACRYDRAFT_46690</name>
</gene>
<dbReference type="HOGENOM" id="CLU_2333572_0_0_1"/>
<dbReference type="STRING" id="1858805.M5GGH1"/>
<keyword evidence="2" id="KW-1185">Reference proteome</keyword>
<evidence type="ECO:0000313" key="2">
    <source>
        <dbReference type="Proteomes" id="UP000030653"/>
    </source>
</evidence>
<evidence type="ECO:0000313" key="1">
    <source>
        <dbReference type="EMBL" id="EJU05478.1"/>
    </source>
</evidence>
<organism evidence="1 2">
    <name type="scientific">Dacryopinax primogenitus (strain DJM 731)</name>
    <name type="common">Brown rot fungus</name>
    <dbReference type="NCBI Taxonomy" id="1858805"/>
    <lineage>
        <taxon>Eukaryota</taxon>
        <taxon>Fungi</taxon>
        <taxon>Dikarya</taxon>
        <taxon>Basidiomycota</taxon>
        <taxon>Agaricomycotina</taxon>
        <taxon>Dacrymycetes</taxon>
        <taxon>Dacrymycetales</taxon>
        <taxon>Dacrymycetaceae</taxon>
        <taxon>Dacryopinax</taxon>
    </lineage>
</organism>